<dbReference type="Proteomes" id="UP000472267">
    <property type="component" value="Chromosome 20"/>
</dbReference>
<dbReference type="GO" id="GO:0005634">
    <property type="term" value="C:nucleus"/>
    <property type="evidence" value="ECO:0007669"/>
    <property type="project" value="UniProtKB-SubCell"/>
</dbReference>
<keyword evidence="7" id="KW-0175">Coiled coil</keyword>
<evidence type="ECO:0000259" key="10">
    <source>
        <dbReference type="Pfam" id="PF12214"/>
    </source>
</evidence>
<feature type="compositionally biased region" description="Polar residues" evidence="8">
    <location>
        <begin position="245"/>
        <end position="262"/>
    </location>
</feature>
<evidence type="ECO:0000313" key="11">
    <source>
        <dbReference type="Ensembl" id="ENSSFAP00005053934.1"/>
    </source>
</evidence>
<comment type="subcellular location">
    <subcellularLocation>
        <location evidence="2">Cytoplasm</location>
        <location evidence="2">Cytoskeleton</location>
        <location evidence="2">Spindle</location>
    </subcellularLocation>
    <subcellularLocation>
        <location evidence="1">Nucleus</location>
    </subcellularLocation>
</comment>
<keyword evidence="5" id="KW-0206">Cytoskeleton</keyword>
<feature type="domain" description="TPX2 central" evidence="10">
    <location>
        <begin position="334"/>
        <end position="462"/>
    </location>
</feature>
<evidence type="ECO:0000256" key="6">
    <source>
        <dbReference type="ARBA" id="ARBA00023242"/>
    </source>
</evidence>
<feature type="compositionally biased region" description="Basic and acidic residues" evidence="8">
    <location>
        <begin position="44"/>
        <end position="54"/>
    </location>
</feature>
<sequence length="711" mass="79773">MAESEKELYEFDVPSHENFQELLNSDVDDQWFEKKTRFAVTPLKRAEPSADGKPEAAGAGPQAQGPPAGAGPQAQGPPAGAGPQAQGPPAGAGPQATGVSVGADTRPKAAVAPCFHKAQDSNPETSARPPNLVTSWGAERCTGAQPKRSNSNPGPAQPRRVSKRLTVGVSSAPPSKKRKEQGTSEERELERIKNLQKEVAQHRKKNEASFKAALAGMPPPKKMVPSATVPKDFHFSTDSRVKASAASSTSLKELDFSSQLRKPSSPIKTRRGATIPKPFKLSGGAKQKKPEEASAFVSMAQRIQQYETKTPPRYHLPSRHTQERGPSQGKGDHLKITQPHSPHLMTLRRARPTSVKSSAEQEAEEAEQVKNFKVKALELNRKILEGAEPLKRPATREPTVPESFELEIERRLQERQSARRTAEGPPPYNFRARPLPRDVLEGVQGVPEKKTVLPTVPESPAFVLKKRVRVEPPVEVKRPSPVKTRSMLHSCVPFQPRLPENPQVQVCPFSFEQRERERQALKEKRLKEQQKEEVAQFKALPLPDFNTVQLPEKKKVEPTKPEPFRLLLDERGAVKASRWEQMVKEEQQHQQEAATFKARPNTVVHKEPFRPRKEERPAVAVEAFELATERRARDWEELEQQADLKEVLKAQQEAARRLEEEQKEREEIARLRQEQVHKAQPIRHYRPVSVKKSEIPLTIPESPNFSDRFRL</sequence>
<dbReference type="GO" id="GO:0005874">
    <property type="term" value="C:microtubule"/>
    <property type="evidence" value="ECO:0007669"/>
    <property type="project" value="InterPro"/>
</dbReference>
<dbReference type="CTD" id="22974"/>
<keyword evidence="4" id="KW-0963">Cytoplasm</keyword>
<dbReference type="GO" id="GO:0060236">
    <property type="term" value="P:regulation of mitotic spindle organization"/>
    <property type="evidence" value="ECO:0007669"/>
    <property type="project" value="InterPro"/>
</dbReference>
<dbReference type="InterPro" id="IPR027330">
    <property type="entry name" value="TPX2_central_dom"/>
</dbReference>
<gene>
    <name evidence="11" type="primary">tpx2</name>
</gene>
<dbReference type="FunCoup" id="A0A672JL71">
    <property type="interactions" value="309"/>
</dbReference>
<accession>A0A672JL71</accession>
<organism evidence="11 12">
    <name type="scientific">Salarias fasciatus</name>
    <name type="common">Jewelled blenny</name>
    <name type="synonym">Blennius fasciatus</name>
    <dbReference type="NCBI Taxonomy" id="181472"/>
    <lineage>
        <taxon>Eukaryota</taxon>
        <taxon>Metazoa</taxon>
        <taxon>Chordata</taxon>
        <taxon>Craniata</taxon>
        <taxon>Vertebrata</taxon>
        <taxon>Euteleostomi</taxon>
        <taxon>Actinopterygii</taxon>
        <taxon>Neopterygii</taxon>
        <taxon>Teleostei</taxon>
        <taxon>Neoteleostei</taxon>
        <taxon>Acanthomorphata</taxon>
        <taxon>Ovalentaria</taxon>
        <taxon>Blenniimorphae</taxon>
        <taxon>Blenniiformes</taxon>
        <taxon>Blennioidei</taxon>
        <taxon>Blenniidae</taxon>
        <taxon>Salariinae</taxon>
        <taxon>Salarias</taxon>
    </lineage>
</organism>
<evidence type="ECO:0000256" key="7">
    <source>
        <dbReference type="SAM" id="Coils"/>
    </source>
</evidence>
<evidence type="ECO:0008006" key="13">
    <source>
        <dbReference type="Google" id="ProtNLM"/>
    </source>
</evidence>
<feature type="compositionally biased region" description="Low complexity" evidence="8">
    <location>
        <begin position="56"/>
        <end position="96"/>
    </location>
</feature>
<name>A0A672JL71_SALFA</name>
<reference evidence="11" key="2">
    <citation type="submission" date="2025-08" db="UniProtKB">
        <authorList>
            <consortium name="Ensembl"/>
        </authorList>
    </citation>
    <scope>IDENTIFICATION</scope>
</reference>
<evidence type="ECO:0000259" key="9">
    <source>
        <dbReference type="Pfam" id="PF06886"/>
    </source>
</evidence>
<dbReference type="OrthoDB" id="1684416at2759"/>
<comment type="similarity">
    <text evidence="3">Belongs to the TPX2 family.</text>
</comment>
<dbReference type="AlphaFoldDB" id="A0A672JL71"/>
<evidence type="ECO:0000256" key="4">
    <source>
        <dbReference type="ARBA" id="ARBA00022490"/>
    </source>
</evidence>
<dbReference type="GO" id="GO:0005819">
    <property type="term" value="C:spindle"/>
    <property type="evidence" value="ECO:0007669"/>
    <property type="project" value="UniProtKB-SubCell"/>
</dbReference>
<reference evidence="11" key="3">
    <citation type="submission" date="2025-09" db="UniProtKB">
        <authorList>
            <consortium name="Ensembl"/>
        </authorList>
    </citation>
    <scope>IDENTIFICATION</scope>
</reference>
<dbReference type="Pfam" id="PF12214">
    <property type="entry name" value="TPX2_importin"/>
    <property type="match status" value="1"/>
</dbReference>
<feature type="compositionally biased region" description="Basic and acidic residues" evidence="8">
    <location>
        <begin position="180"/>
        <end position="201"/>
    </location>
</feature>
<dbReference type="RefSeq" id="XP_029975679.1">
    <property type="nucleotide sequence ID" value="XM_030119819.1"/>
</dbReference>
<feature type="coiled-coil region" evidence="7">
    <location>
        <begin position="641"/>
        <end position="678"/>
    </location>
</feature>
<evidence type="ECO:0000256" key="8">
    <source>
        <dbReference type="SAM" id="MobiDB-lite"/>
    </source>
</evidence>
<evidence type="ECO:0000256" key="2">
    <source>
        <dbReference type="ARBA" id="ARBA00004186"/>
    </source>
</evidence>
<keyword evidence="6" id="KW-0539">Nucleus</keyword>
<dbReference type="Pfam" id="PF06886">
    <property type="entry name" value="TPX2"/>
    <property type="match status" value="1"/>
</dbReference>
<dbReference type="InParanoid" id="A0A672JL71"/>
<feature type="region of interest" description="Disordered" evidence="8">
    <location>
        <begin position="38"/>
        <end position="368"/>
    </location>
</feature>
<reference evidence="11" key="1">
    <citation type="submission" date="2019-06" db="EMBL/GenBank/DDBJ databases">
        <authorList>
            <consortium name="Wellcome Sanger Institute Data Sharing"/>
        </authorList>
    </citation>
    <scope>NUCLEOTIDE SEQUENCE [LARGE SCALE GENOMIC DNA]</scope>
</reference>
<dbReference type="OMA" id="GRHTVSC"/>
<feature type="region of interest" description="Disordered" evidence="8">
    <location>
        <begin position="414"/>
        <end position="433"/>
    </location>
</feature>
<keyword evidence="12" id="KW-1185">Reference proteome</keyword>
<proteinExistence type="inferred from homology"/>
<dbReference type="RefSeq" id="XP_029975680.1">
    <property type="nucleotide sequence ID" value="XM_030119820.1"/>
</dbReference>
<dbReference type="Ensembl" id="ENSSFAT00005055612.1">
    <property type="protein sequence ID" value="ENSSFAP00005053934.1"/>
    <property type="gene ID" value="ENSSFAG00005025716.1"/>
</dbReference>
<protein>
    <recommendedName>
        <fullName evidence="13">TPX2 microtubule nucleation factor</fullName>
    </recommendedName>
</protein>
<dbReference type="PANTHER" id="PTHR14326">
    <property type="entry name" value="TARGETING PROTEIN FOR XKLP2"/>
    <property type="match status" value="1"/>
</dbReference>
<dbReference type="GeneID" id="115408865"/>
<feature type="compositionally biased region" description="Basic and acidic residues" evidence="8">
    <location>
        <begin position="231"/>
        <end position="241"/>
    </location>
</feature>
<feature type="domain" description="TPX2 C-terminal" evidence="9">
    <location>
        <begin position="624"/>
        <end position="698"/>
    </location>
</feature>
<evidence type="ECO:0000256" key="1">
    <source>
        <dbReference type="ARBA" id="ARBA00004123"/>
    </source>
</evidence>
<dbReference type="PANTHER" id="PTHR14326:SF44">
    <property type="entry name" value="TARGETING PROTEIN FOR XKLP2"/>
    <property type="match status" value="1"/>
</dbReference>
<evidence type="ECO:0000313" key="12">
    <source>
        <dbReference type="Proteomes" id="UP000472267"/>
    </source>
</evidence>
<dbReference type="InterPro" id="IPR027329">
    <property type="entry name" value="TPX2_C"/>
</dbReference>
<evidence type="ECO:0000256" key="3">
    <source>
        <dbReference type="ARBA" id="ARBA00005885"/>
    </source>
</evidence>
<dbReference type="InterPro" id="IPR009675">
    <property type="entry name" value="TPX2_fam"/>
</dbReference>
<evidence type="ECO:0000256" key="5">
    <source>
        <dbReference type="ARBA" id="ARBA00023212"/>
    </source>
</evidence>